<protein>
    <submittedName>
        <fullName evidence="3">Uncharacterized protein</fullName>
    </submittedName>
</protein>
<feature type="region of interest" description="Disordered" evidence="1">
    <location>
        <begin position="220"/>
        <end position="239"/>
    </location>
</feature>
<feature type="chain" id="PRO_5015725527" evidence="2">
    <location>
        <begin position="21"/>
        <end position="269"/>
    </location>
</feature>
<keyword evidence="4" id="KW-1185">Reference proteome</keyword>
<organism evidence="3 4">
    <name type="scientific">Pomacea canaliculata</name>
    <name type="common">Golden apple snail</name>
    <dbReference type="NCBI Taxonomy" id="400727"/>
    <lineage>
        <taxon>Eukaryota</taxon>
        <taxon>Metazoa</taxon>
        <taxon>Spiralia</taxon>
        <taxon>Lophotrochozoa</taxon>
        <taxon>Mollusca</taxon>
        <taxon>Gastropoda</taxon>
        <taxon>Caenogastropoda</taxon>
        <taxon>Architaenioglossa</taxon>
        <taxon>Ampullarioidea</taxon>
        <taxon>Ampullariidae</taxon>
        <taxon>Pomacea</taxon>
    </lineage>
</organism>
<comment type="caution">
    <text evidence="3">The sequence shown here is derived from an EMBL/GenBank/DDBJ whole genome shotgun (WGS) entry which is preliminary data.</text>
</comment>
<gene>
    <name evidence="3" type="ORF">C0Q70_19379</name>
</gene>
<dbReference type="EMBL" id="PZQS01000012">
    <property type="protein sequence ID" value="PVD21210.1"/>
    <property type="molecule type" value="Genomic_DNA"/>
</dbReference>
<evidence type="ECO:0000256" key="1">
    <source>
        <dbReference type="SAM" id="MobiDB-lite"/>
    </source>
</evidence>
<keyword evidence="2" id="KW-0732">Signal</keyword>
<feature type="signal peptide" evidence="2">
    <location>
        <begin position="1"/>
        <end position="20"/>
    </location>
</feature>
<evidence type="ECO:0000313" key="4">
    <source>
        <dbReference type="Proteomes" id="UP000245119"/>
    </source>
</evidence>
<accession>A0A2T7NJ67</accession>
<evidence type="ECO:0000313" key="3">
    <source>
        <dbReference type="EMBL" id="PVD21210.1"/>
    </source>
</evidence>
<feature type="compositionally biased region" description="Basic and acidic residues" evidence="1">
    <location>
        <begin position="228"/>
        <end position="239"/>
    </location>
</feature>
<reference evidence="3 4" key="1">
    <citation type="submission" date="2018-04" db="EMBL/GenBank/DDBJ databases">
        <title>The genome of golden apple snail Pomacea canaliculata provides insight into stress tolerance and invasive adaptation.</title>
        <authorList>
            <person name="Liu C."/>
            <person name="Liu B."/>
            <person name="Ren Y."/>
            <person name="Zhang Y."/>
            <person name="Wang H."/>
            <person name="Li S."/>
            <person name="Jiang F."/>
            <person name="Yin L."/>
            <person name="Zhang G."/>
            <person name="Qian W."/>
            <person name="Fan W."/>
        </authorList>
    </citation>
    <scope>NUCLEOTIDE SEQUENCE [LARGE SCALE GENOMIC DNA]</scope>
    <source>
        <strain evidence="3">SZHN2017</strain>
        <tissue evidence="3">Muscle</tissue>
    </source>
</reference>
<dbReference type="Proteomes" id="UP000245119">
    <property type="component" value="Linkage Group LG12"/>
</dbReference>
<dbReference type="AlphaFoldDB" id="A0A2T7NJ67"/>
<sequence>MMTFTFSVLVITILIQGIFGQKVSPEPVIKLKIKENYESTVPIIPTPGSSSSGAFQINGIIPSLAVTAESGGARSECGIGALMPWNENLYMVSYLSVTNAGSGTGLYKIDPNFQMTKLANHTSTYANRLLHKQTSRIVIGAWVIDAEGNLFEFPDLLHVRVAATAEHLTNPERLACVIGALFKCRFIPKSSRWLVSRHSRGRRQEASAIVRHVALVNNSSSGVEEDAEPGRPEKRPFRREVLTTVHQPVSASPLLNDSYCYTTWWRRCR</sequence>
<name>A0A2T7NJ67_POMCA</name>
<evidence type="ECO:0000256" key="2">
    <source>
        <dbReference type="SAM" id="SignalP"/>
    </source>
</evidence>
<proteinExistence type="predicted"/>
<dbReference type="OrthoDB" id="6064973at2759"/>